<reference evidence="1" key="2">
    <citation type="submission" date="2020-01" db="EMBL/GenBank/DDBJ databases">
        <authorList>
            <consortium name="NCBI Pathogen Detection Project"/>
        </authorList>
    </citation>
    <scope>NUCLEOTIDE SEQUENCE</scope>
    <source>
        <strain evidence="1">OLC2673_Aeromonas</strain>
    </source>
</reference>
<dbReference type="Proteomes" id="UP000859505">
    <property type="component" value="Unassembled WGS sequence"/>
</dbReference>
<comment type="caution">
    <text evidence="1">The sequence shown here is derived from an EMBL/GenBank/DDBJ whole genome shotgun (WGS) entry which is preliminary data.</text>
</comment>
<organism evidence="1 2">
    <name type="scientific">Aeromonas hydrophila</name>
    <dbReference type="NCBI Taxonomy" id="644"/>
    <lineage>
        <taxon>Bacteria</taxon>
        <taxon>Pseudomonadati</taxon>
        <taxon>Pseudomonadota</taxon>
        <taxon>Gammaproteobacteria</taxon>
        <taxon>Aeromonadales</taxon>
        <taxon>Aeromonadaceae</taxon>
        <taxon>Aeromonas</taxon>
    </lineage>
</organism>
<evidence type="ECO:0000313" key="2">
    <source>
        <dbReference type="Proteomes" id="UP000859505"/>
    </source>
</evidence>
<protein>
    <submittedName>
        <fullName evidence="1">Uncharacterized protein</fullName>
    </submittedName>
</protein>
<reference evidence="1" key="1">
    <citation type="journal article" date="2018" name="Genome Biol.">
        <title>SKESA: strategic k-mer extension for scrupulous assemblies.</title>
        <authorList>
            <person name="Souvorov A."/>
            <person name="Agarwala R."/>
            <person name="Lipman D.J."/>
        </authorList>
    </citation>
    <scope>NUCLEOTIDE SEQUENCE</scope>
    <source>
        <strain evidence="1">OLC2673_Aeromonas</strain>
    </source>
</reference>
<accession>A0AAD3U7Y1</accession>
<evidence type="ECO:0000313" key="1">
    <source>
        <dbReference type="EMBL" id="HAT6342901.1"/>
    </source>
</evidence>
<name>A0AAD3U7Y1_AERHY</name>
<gene>
    <name evidence="1" type="ORF">JAJ28_000580</name>
</gene>
<dbReference type="AlphaFoldDB" id="A0AAD3U7Y1"/>
<dbReference type="EMBL" id="DACTUL010000003">
    <property type="protein sequence ID" value="HAT6342901.1"/>
    <property type="molecule type" value="Genomic_DNA"/>
</dbReference>
<sequence length="66" mass="7247">MVRMHGLWMAGEQRPVYPAWIHWSGGDKGLMSGSNETPRTGRGVGLDGRAWLGRPLNGRLGEIEST</sequence>
<proteinExistence type="predicted"/>